<evidence type="ECO:0000313" key="1">
    <source>
        <dbReference type="EMBL" id="TKG57751.1"/>
    </source>
</evidence>
<accession>A0ABY2RS24</accession>
<reference evidence="1 2" key="1">
    <citation type="journal article" date="2015" name="Antonie Van Leeuwenhoek">
        <title>Prauserella endophytica sp. nov., an endophytic actinobacterium isolated from Tamarix taklamakanensis.</title>
        <authorList>
            <person name="Liu J.M."/>
            <person name="Habden X."/>
            <person name="Guo L."/>
            <person name="Tuo L."/>
            <person name="Jiang Z.K."/>
            <person name="Liu S.W."/>
            <person name="Liu X.F."/>
            <person name="Chen L."/>
            <person name="Li R.F."/>
            <person name="Zhang Y.Q."/>
            <person name="Sun C.H."/>
        </authorList>
    </citation>
    <scope>NUCLEOTIDE SEQUENCE [LARGE SCALE GENOMIC DNA]</scope>
    <source>
        <strain evidence="1 2">CGMCC 4.7182</strain>
    </source>
</reference>
<gene>
    <name evidence="1" type="ORF">FCN18_38740</name>
</gene>
<name>A0ABY2RS24_9PSEU</name>
<proteinExistence type="predicted"/>
<protein>
    <submittedName>
        <fullName evidence="1">Uncharacterized protein</fullName>
    </submittedName>
</protein>
<keyword evidence="2" id="KW-1185">Reference proteome</keyword>
<dbReference type="Proteomes" id="UP000309992">
    <property type="component" value="Unassembled WGS sequence"/>
</dbReference>
<evidence type="ECO:0000313" key="2">
    <source>
        <dbReference type="Proteomes" id="UP000309992"/>
    </source>
</evidence>
<sequence length="152" mass="17543">MTQPHKPRFDRDQFDKLYRDHTIKVGTIADRLGIHRNTVHIYADVLGIPRRTSRARQRNSDEPALASAWFNRSYLKCTTEELSTKLGFTSNRIFYYANNHGFPRRGLLATSNRDRIEALWLDHELGITEIAERLGTTPKGVLCLVGWHGLRP</sequence>
<organism evidence="1 2">
    <name type="scientific">Prauserella endophytica</name>
    <dbReference type="NCBI Taxonomy" id="1592324"/>
    <lineage>
        <taxon>Bacteria</taxon>
        <taxon>Bacillati</taxon>
        <taxon>Actinomycetota</taxon>
        <taxon>Actinomycetes</taxon>
        <taxon>Pseudonocardiales</taxon>
        <taxon>Pseudonocardiaceae</taxon>
        <taxon>Prauserella</taxon>
        <taxon>Prauserella coralliicola group</taxon>
    </lineage>
</organism>
<comment type="caution">
    <text evidence="1">The sequence shown here is derived from an EMBL/GenBank/DDBJ whole genome shotgun (WGS) entry which is preliminary data.</text>
</comment>
<dbReference type="EMBL" id="SWMS01000064">
    <property type="protein sequence ID" value="TKG57751.1"/>
    <property type="molecule type" value="Genomic_DNA"/>
</dbReference>
<dbReference type="RefSeq" id="WP_137097576.1">
    <property type="nucleotide sequence ID" value="NZ_SWMS01000064.1"/>
</dbReference>